<feature type="transmembrane region" description="Helical" evidence="8">
    <location>
        <begin position="12"/>
        <end position="38"/>
    </location>
</feature>
<comment type="similarity">
    <text evidence="2">Belongs to the binding-protein-dependent transport system permease family. CysTW subfamily.</text>
</comment>
<organism evidence="10 11">
    <name type="scientific">Nitrospira tepida</name>
    <dbReference type="NCBI Taxonomy" id="2973512"/>
    <lineage>
        <taxon>Bacteria</taxon>
        <taxon>Pseudomonadati</taxon>
        <taxon>Nitrospirota</taxon>
        <taxon>Nitrospiria</taxon>
        <taxon>Nitrospirales</taxon>
        <taxon>Nitrospiraceae</taxon>
        <taxon>Nitrospira</taxon>
    </lineage>
</organism>
<dbReference type="Proteomes" id="UP001179121">
    <property type="component" value="Chromosome"/>
</dbReference>
<evidence type="ECO:0000256" key="4">
    <source>
        <dbReference type="ARBA" id="ARBA00022475"/>
    </source>
</evidence>
<dbReference type="PANTHER" id="PTHR42929">
    <property type="entry name" value="INNER MEMBRANE ABC TRANSPORTER PERMEASE PROTEIN YDCU-RELATED-RELATED"/>
    <property type="match status" value="1"/>
</dbReference>
<dbReference type="EMBL" id="OX365700">
    <property type="protein sequence ID" value="CAI4031835.1"/>
    <property type="molecule type" value="Genomic_DNA"/>
</dbReference>
<feature type="domain" description="ABC transmembrane type-1" evidence="9">
    <location>
        <begin position="67"/>
        <end position="273"/>
    </location>
</feature>
<evidence type="ECO:0000256" key="7">
    <source>
        <dbReference type="ARBA" id="ARBA00023136"/>
    </source>
</evidence>
<keyword evidence="6 8" id="KW-1133">Transmembrane helix</keyword>
<feature type="transmembrane region" description="Helical" evidence="8">
    <location>
        <begin position="146"/>
        <end position="175"/>
    </location>
</feature>
<accession>A0AA86MZH9</accession>
<sequence>MRDCRSSGASRWCYAGSLLWGLLAVGLPLLIVLVISFATRETYGWIRWDFSLANYRDLLHPLYVTIVWRSCAMAAAVTGICLLVGFPFAYVMARSSPRWQSFWLMMVLIPLWANFLVRTYAWIFILRTDGLLNTWLMQMGLTGEPITFLYTPWAVLIGLVYGYLPFMVLPVYASLEQVNPVLEEAARDLYASWWDLFIRLLVPLTVPGIIAGSVLVFVASLGSYLTPDLLGGARTMMMGNLLQHEFLVVRDWPLGSAFSIVLLLLVMVALWAYRRVTSAAGPQEFIR</sequence>
<feature type="transmembrane region" description="Helical" evidence="8">
    <location>
        <begin position="66"/>
        <end position="90"/>
    </location>
</feature>
<dbReference type="Pfam" id="PF00528">
    <property type="entry name" value="BPD_transp_1"/>
    <property type="match status" value="1"/>
</dbReference>
<dbReference type="InterPro" id="IPR000515">
    <property type="entry name" value="MetI-like"/>
</dbReference>
<dbReference type="GO" id="GO:0055085">
    <property type="term" value="P:transmembrane transport"/>
    <property type="evidence" value="ECO:0007669"/>
    <property type="project" value="InterPro"/>
</dbReference>
<feature type="transmembrane region" description="Helical" evidence="8">
    <location>
        <begin position="252"/>
        <end position="273"/>
    </location>
</feature>
<dbReference type="PANTHER" id="PTHR42929:SF1">
    <property type="entry name" value="INNER MEMBRANE ABC TRANSPORTER PERMEASE PROTEIN YDCU-RELATED"/>
    <property type="match status" value="1"/>
</dbReference>
<evidence type="ECO:0000256" key="5">
    <source>
        <dbReference type="ARBA" id="ARBA00022692"/>
    </source>
</evidence>
<evidence type="ECO:0000256" key="3">
    <source>
        <dbReference type="ARBA" id="ARBA00022448"/>
    </source>
</evidence>
<feature type="transmembrane region" description="Helical" evidence="8">
    <location>
        <begin position="102"/>
        <end position="126"/>
    </location>
</feature>
<keyword evidence="4" id="KW-1003">Cell membrane</keyword>
<evidence type="ECO:0000256" key="2">
    <source>
        <dbReference type="ARBA" id="ARBA00007069"/>
    </source>
</evidence>
<dbReference type="KEGG" id="nti:DNFV4_02256"/>
<keyword evidence="3 8" id="KW-0813">Transport</keyword>
<dbReference type="RefSeq" id="WP_289268596.1">
    <property type="nucleotide sequence ID" value="NZ_OX365700.1"/>
</dbReference>
<reference evidence="10" key="1">
    <citation type="submission" date="2022-10" db="EMBL/GenBank/DDBJ databases">
        <authorList>
            <person name="Koch H."/>
        </authorList>
    </citation>
    <scope>NUCLEOTIDE SEQUENCE</scope>
    <source>
        <strain evidence="10">DNF</strain>
    </source>
</reference>
<proteinExistence type="inferred from homology"/>
<evidence type="ECO:0000313" key="11">
    <source>
        <dbReference type="Proteomes" id="UP001179121"/>
    </source>
</evidence>
<evidence type="ECO:0000256" key="6">
    <source>
        <dbReference type="ARBA" id="ARBA00022989"/>
    </source>
</evidence>
<evidence type="ECO:0000256" key="8">
    <source>
        <dbReference type="RuleBase" id="RU363032"/>
    </source>
</evidence>
<evidence type="ECO:0000259" key="9">
    <source>
        <dbReference type="PROSITE" id="PS50928"/>
    </source>
</evidence>
<name>A0AA86MZH9_9BACT</name>
<gene>
    <name evidence="10" type="ORF">DNFV4_02256</name>
</gene>
<keyword evidence="5 8" id="KW-0812">Transmembrane</keyword>
<comment type="subcellular location">
    <subcellularLocation>
        <location evidence="1 8">Cell membrane</location>
        <topology evidence="1 8">Multi-pass membrane protein</topology>
    </subcellularLocation>
</comment>
<dbReference type="GO" id="GO:0005886">
    <property type="term" value="C:plasma membrane"/>
    <property type="evidence" value="ECO:0007669"/>
    <property type="project" value="UniProtKB-SubCell"/>
</dbReference>
<dbReference type="InterPro" id="IPR035906">
    <property type="entry name" value="MetI-like_sf"/>
</dbReference>
<dbReference type="PROSITE" id="PS50928">
    <property type="entry name" value="ABC_TM1"/>
    <property type="match status" value="1"/>
</dbReference>
<feature type="transmembrane region" description="Helical" evidence="8">
    <location>
        <begin position="196"/>
        <end position="221"/>
    </location>
</feature>
<keyword evidence="7 8" id="KW-0472">Membrane</keyword>
<evidence type="ECO:0000313" key="10">
    <source>
        <dbReference type="EMBL" id="CAI4031835.1"/>
    </source>
</evidence>
<dbReference type="AlphaFoldDB" id="A0AA86MZH9"/>
<dbReference type="CDD" id="cd06261">
    <property type="entry name" value="TM_PBP2"/>
    <property type="match status" value="1"/>
</dbReference>
<evidence type="ECO:0000256" key="1">
    <source>
        <dbReference type="ARBA" id="ARBA00004651"/>
    </source>
</evidence>
<dbReference type="SUPFAM" id="SSF161098">
    <property type="entry name" value="MetI-like"/>
    <property type="match status" value="1"/>
</dbReference>
<protein>
    <submittedName>
        <fullName evidence="10">Spermidine preferential ABC transporter membrane subunit PotB</fullName>
    </submittedName>
</protein>
<dbReference type="Gene3D" id="1.10.3720.10">
    <property type="entry name" value="MetI-like"/>
    <property type="match status" value="1"/>
</dbReference>
<keyword evidence="11" id="KW-1185">Reference proteome</keyword>